<protein>
    <recommendedName>
        <fullName evidence="1">PIR2-like helical domain-containing protein</fullName>
    </recommendedName>
</protein>
<feature type="domain" description="PIR2-like helical" evidence="1">
    <location>
        <begin position="31"/>
        <end position="125"/>
    </location>
</feature>
<dbReference type="OrthoDB" id="639207at2759"/>
<dbReference type="Pfam" id="PF20235">
    <property type="entry name" value="PIR2-like_helical"/>
    <property type="match status" value="2"/>
</dbReference>
<dbReference type="Proteomes" id="UP000008810">
    <property type="component" value="Chromosome 2"/>
</dbReference>
<evidence type="ECO:0000313" key="4">
    <source>
        <dbReference type="Proteomes" id="UP000008810"/>
    </source>
</evidence>
<accession>A0A0Q3IDC8</accession>
<dbReference type="EnsemblPlants" id="KQK03907">
    <property type="protein sequence ID" value="KQK03907"/>
    <property type="gene ID" value="BRADI_2g10590v3"/>
</dbReference>
<evidence type="ECO:0000313" key="3">
    <source>
        <dbReference type="EnsemblPlants" id="KQK03907"/>
    </source>
</evidence>
<evidence type="ECO:0000259" key="1">
    <source>
        <dbReference type="Pfam" id="PF20235"/>
    </source>
</evidence>
<feature type="domain" description="PIR2-like helical" evidence="1">
    <location>
        <begin position="236"/>
        <end position="344"/>
    </location>
</feature>
<dbReference type="AlphaFoldDB" id="A0A0Q3IDC8"/>
<dbReference type="PANTHER" id="PTHR33120:SF5">
    <property type="entry name" value="PIR2-LIKE HELICAL DOMAIN-CONTAINING PROTEIN"/>
    <property type="match status" value="1"/>
</dbReference>
<reference evidence="2" key="2">
    <citation type="submission" date="2017-06" db="EMBL/GenBank/DDBJ databases">
        <title>WGS assembly of Brachypodium distachyon.</title>
        <authorList>
            <consortium name="The International Brachypodium Initiative"/>
            <person name="Lucas S."/>
            <person name="Harmon-Smith M."/>
            <person name="Lail K."/>
            <person name="Tice H."/>
            <person name="Grimwood J."/>
            <person name="Bruce D."/>
            <person name="Barry K."/>
            <person name="Shu S."/>
            <person name="Lindquist E."/>
            <person name="Wang M."/>
            <person name="Pitluck S."/>
            <person name="Vogel J.P."/>
            <person name="Garvin D.F."/>
            <person name="Mockler T.C."/>
            <person name="Schmutz J."/>
            <person name="Rokhsar D."/>
            <person name="Bevan M.W."/>
        </authorList>
    </citation>
    <scope>NUCLEOTIDE SEQUENCE</scope>
    <source>
        <strain evidence="2">Bd21</strain>
    </source>
</reference>
<keyword evidence="4" id="KW-1185">Reference proteome</keyword>
<reference evidence="2 3" key="1">
    <citation type="journal article" date="2010" name="Nature">
        <title>Genome sequencing and analysis of the model grass Brachypodium distachyon.</title>
        <authorList>
            <consortium name="International Brachypodium Initiative"/>
        </authorList>
    </citation>
    <scope>NUCLEOTIDE SEQUENCE [LARGE SCALE GENOMIC DNA]</scope>
    <source>
        <strain evidence="2 3">Bd21</strain>
    </source>
</reference>
<gene>
    <name evidence="2" type="ORF">BRADI_2g10590v3</name>
</gene>
<dbReference type="Gramene" id="KQK03907">
    <property type="protein sequence ID" value="KQK03907"/>
    <property type="gene ID" value="BRADI_2g10590v3"/>
</dbReference>
<organism evidence="2">
    <name type="scientific">Brachypodium distachyon</name>
    <name type="common">Purple false brome</name>
    <name type="synonym">Trachynia distachya</name>
    <dbReference type="NCBI Taxonomy" id="15368"/>
    <lineage>
        <taxon>Eukaryota</taxon>
        <taxon>Viridiplantae</taxon>
        <taxon>Streptophyta</taxon>
        <taxon>Embryophyta</taxon>
        <taxon>Tracheophyta</taxon>
        <taxon>Spermatophyta</taxon>
        <taxon>Magnoliopsida</taxon>
        <taxon>Liliopsida</taxon>
        <taxon>Poales</taxon>
        <taxon>Poaceae</taxon>
        <taxon>BOP clade</taxon>
        <taxon>Pooideae</taxon>
        <taxon>Stipodae</taxon>
        <taxon>Brachypodieae</taxon>
        <taxon>Brachypodium</taxon>
    </lineage>
</organism>
<dbReference type="PANTHER" id="PTHR33120">
    <property type="entry name" value="EXPRESSED PROTEIN-RELATED"/>
    <property type="match status" value="1"/>
</dbReference>
<evidence type="ECO:0000313" key="2">
    <source>
        <dbReference type="EMBL" id="KQK03907.2"/>
    </source>
</evidence>
<sequence>MCPDNSIESKKQSYVFVSNLATTEVQDEPTFRERCARLAMETTPNTLARFLNAGVSVGLLDPVLNIINGQYPRHFRHRPRPHGVMDKDKVNTKPGEMAKRSLNGWDTLRYLLVADSDLLVAARLIVADRGMMGFSITSLASVPAFQAALRLAAQVSKHPQPQLLLDVWMSLSSQLPQLLSAMQTKPNLVDIQRLLGEIPDLGKAWDLAASRPPYNNIAHMPYQATRALRMALLDTFRVFYLRALARLPRAELRSRYHRSMLKAGYCYGPFDPVSNIIVNTIWYDVMFAAPQPPVLDMIVPSSLTRLESRSFCGLASFLQSRYNNLSEHEVVQCLVANCAHLSLADPNFDAATEGVDHQPFADLSISAAASSAAKMEAERQRQQCRTSTPGLYDAIRKVEKQRPCTTPEEAYEAAATAAWHPNPEEHAVFLSSTKEILKGPALLLLQNGEQLTSENVQFIASLLSSQQKPTPEEFRKKNPYPVIAGKKRSEAQQRRISTKRRVLVPVTARLYSNPQGLTELQLMDVGLLIGMAAMHGCGRKPDRKRGEEVDEIPAARRRGVGYGGVLHGQGFTVRVRGGGQGEEQGYARGSPSPPYIGEEADGKAEHVRCLYCEADGTKIVHPASGKFHGREGVFEEAICKDHSDKIICKNEYAVQRVYAVD</sequence>
<proteinExistence type="predicted"/>
<dbReference type="InParanoid" id="A0A0Q3IDC8"/>
<reference evidence="3" key="3">
    <citation type="submission" date="2018-08" db="UniProtKB">
        <authorList>
            <consortium name="EnsemblPlants"/>
        </authorList>
    </citation>
    <scope>IDENTIFICATION</scope>
    <source>
        <strain evidence="3">cv. Bd21</strain>
    </source>
</reference>
<name>A0A0Q3IDC8_BRADI</name>
<dbReference type="InterPro" id="IPR046527">
    <property type="entry name" value="PIR2-like_helical"/>
</dbReference>
<dbReference type="FunCoup" id="A0A0Q3IDC8">
    <property type="interactions" value="250"/>
</dbReference>
<dbReference type="EMBL" id="CM000881">
    <property type="protein sequence ID" value="KQK03907.2"/>
    <property type="molecule type" value="Genomic_DNA"/>
</dbReference>